<dbReference type="RefSeq" id="WP_054295363.1">
    <property type="nucleotide sequence ID" value="NZ_CP012752.1"/>
</dbReference>
<evidence type="ECO:0000256" key="2">
    <source>
        <dbReference type="ARBA" id="ARBA00023125"/>
    </source>
</evidence>
<dbReference type="InterPro" id="IPR000524">
    <property type="entry name" value="Tscrpt_reg_HTH_GntR"/>
</dbReference>
<dbReference type="GO" id="GO:0003700">
    <property type="term" value="F:DNA-binding transcription factor activity"/>
    <property type="evidence" value="ECO:0007669"/>
    <property type="project" value="InterPro"/>
</dbReference>
<name>A0A0N9I3W8_9PSEU</name>
<dbReference type="PROSITE" id="PS50949">
    <property type="entry name" value="HTH_GNTR"/>
    <property type="match status" value="1"/>
</dbReference>
<keyword evidence="1" id="KW-0805">Transcription regulation</keyword>
<dbReference type="GO" id="GO:0003677">
    <property type="term" value="F:DNA binding"/>
    <property type="evidence" value="ECO:0007669"/>
    <property type="project" value="UniProtKB-KW"/>
</dbReference>
<dbReference type="SMART" id="SM00895">
    <property type="entry name" value="FCD"/>
    <property type="match status" value="1"/>
</dbReference>
<dbReference type="InterPro" id="IPR011711">
    <property type="entry name" value="GntR_C"/>
</dbReference>
<evidence type="ECO:0000256" key="3">
    <source>
        <dbReference type="ARBA" id="ARBA00023163"/>
    </source>
</evidence>
<evidence type="ECO:0000256" key="1">
    <source>
        <dbReference type="ARBA" id="ARBA00023015"/>
    </source>
</evidence>
<evidence type="ECO:0000259" key="4">
    <source>
        <dbReference type="PROSITE" id="PS50949"/>
    </source>
</evidence>
<dbReference type="InterPro" id="IPR036390">
    <property type="entry name" value="WH_DNA-bd_sf"/>
</dbReference>
<keyword evidence="3" id="KW-0804">Transcription</keyword>
<proteinExistence type="predicted"/>
<dbReference type="Gene3D" id="1.10.10.10">
    <property type="entry name" value="Winged helix-like DNA-binding domain superfamily/Winged helix DNA-binding domain"/>
    <property type="match status" value="1"/>
</dbReference>
<dbReference type="AlphaFoldDB" id="A0A0N9I3W8"/>
<dbReference type="PANTHER" id="PTHR43537:SF41">
    <property type="entry name" value="TRANSCRIPTIONAL REGULATORY PROTEIN"/>
    <property type="match status" value="1"/>
</dbReference>
<reference evidence="5 6" key="1">
    <citation type="submission" date="2015-07" db="EMBL/GenBank/DDBJ databases">
        <title>Genome sequencing of Kibdelosporangium phytohabitans.</title>
        <authorList>
            <person name="Qin S."/>
            <person name="Xing K."/>
        </authorList>
    </citation>
    <scope>NUCLEOTIDE SEQUENCE [LARGE SCALE GENOMIC DNA]</scope>
    <source>
        <strain evidence="5 6">KLBMP1111</strain>
    </source>
</reference>
<feature type="domain" description="HTH gntR-type" evidence="4">
    <location>
        <begin position="8"/>
        <end position="75"/>
    </location>
</feature>
<sequence length="216" mass="24208">MNTPKRPPTAQEFVLAELRRAILTGEMPPGSPVRQDALAERLGVSRVPLREALRTLEGEGQVIYRPHRGYQVADLSLDDLLEVYRIRELLETEATVRAVPLMSAEDVERLEQAEEDIMRAAAADDIVAMAAANRVFHFTVLEASGMPRLTRLVRVLWDATDAYRALYYSSSDNRARVHSEHEAIIAAIRAGDADEVVRLWNEHREGAVSALRTIVQ</sequence>
<dbReference type="SUPFAM" id="SSF46785">
    <property type="entry name" value="Winged helix' DNA-binding domain"/>
    <property type="match status" value="1"/>
</dbReference>
<evidence type="ECO:0000313" key="6">
    <source>
        <dbReference type="Proteomes" id="UP000063699"/>
    </source>
</evidence>
<organism evidence="5 6">
    <name type="scientific">Kibdelosporangium phytohabitans</name>
    <dbReference type="NCBI Taxonomy" id="860235"/>
    <lineage>
        <taxon>Bacteria</taxon>
        <taxon>Bacillati</taxon>
        <taxon>Actinomycetota</taxon>
        <taxon>Actinomycetes</taxon>
        <taxon>Pseudonocardiales</taxon>
        <taxon>Pseudonocardiaceae</taxon>
        <taxon>Kibdelosporangium</taxon>
    </lineage>
</organism>
<dbReference type="Pfam" id="PF07729">
    <property type="entry name" value="FCD"/>
    <property type="match status" value="1"/>
</dbReference>
<protein>
    <submittedName>
        <fullName evidence="5">GntR family transcriptional regulator</fullName>
    </submittedName>
</protein>
<gene>
    <name evidence="5" type="ORF">AOZ06_47355</name>
</gene>
<dbReference type="Pfam" id="PF00392">
    <property type="entry name" value="GntR"/>
    <property type="match status" value="1"/>
</dbReference>
<dbReference type="Gene3D" id="1.20.120.530">
    <property type="entry name" value="GntR ligand-binding domain-like"/>
    <property type="match status" value="1"/>
</dbReference>
<keyword evidence="6" id="KW-1185">Reference proteome</keyword>
<dbReference type="CDD" id="cd07377">
    <property type="entry name" value="WHTH_GntR"/>
    <property type="match status" value="1"/>
</dbReference>
<dbReference type="KEGG" id="kphy:AOZ06_47355"/>
<accession>A0A0N9I3W8</accession>
<dbReference type="InterPro" id="IPR036388">
    <property type="entry name" value="WH-like_DNA-bd_sf"/>
</dbReference>
<evidence type="ECO:0000313" key="5">
    <source>
        <dbReference type="EMBL" id="ALG13475.1"/>
    </source>
</evidence>
<dbReference type="STRING" id="860235.AOZ06_47355"/>
<keyword evidence="2" id="KW-0238">DNA-binding</keyword>
<dbReference type="SMART" id="SM00345">
    <property type="entry name" value="HTH_GNTR"/>
    <property type="match status" value="1"/>
</dbReference>
<dbReference type="SUPFAM" id="SSF48008">
    <property type="entry name" value="GntR ligand-binding domain-like"/>
    <property type="match status" value="1"/>
</dbReference>
<dbReference type="EMBL" id="CP012752">
    <property type="protein sequence ID" value="ALG13475.1"/>
    <property type="molecule type" value="Genomic_DNA"/>
</dbReference>
<dbReference type="Proteomes" id="UP000063699">
    <property type="component" value="Chromosome"/>
</dbReference>
<dbReference type="InterPro" id="IPR008920">
    <property type="entry name" value="TF_FadR/GntR_C"/>
</dbReference>
<dbReference type="PANTHER" id="PTHR43537">
    <property type="entry name" value="TRANSCRIPTIONAL REGULATOR, GNTR FAMILY"/>
    <property type="match status" value="1"/>
</dbReference>